<gene>
    <name evidence="2" type="ORF">GCM10010170_077760</name>
</gene>
<keyword evidence="1" id="KW-1133">Transmembrane helix</keyword>
<organism evidence="2 3">
    <name type="scientific">Dactylosporangium salmoneum</name>
    <dbReference type="NCBI Taxonomy" id="53361"/>
    <lineage>
        <taxon>Bacteria</taxon>
        <taxon>Bacillati</taxon>
        <taxon>Actinomycetota</taxon>
        <taxon>Actinomycetes</taxon>
        <taxon>Micromonosporales</taxon>
        <taxon>Micromonosporaceae</taxon>
        <taxon>Dactylosporangium</taxon>
    </lineage>
</organism>
<keyword evidence="1" id="KW-0472">Membrane</keyword>
<name>A0ABN3HB14_9ACTN</name>
<reference evidence="2 3" key="1">
    <citation type="journal article" date="2019" name="Int. J. Syst. Evol. Microbiol.">
        <title>The Global Catalogue of Microorganisms (GCM) 10K type strain sequencing project: providing services to taxonomists for standard genome sequencing and annotation.</title>
        <authorList>
            <consortium name="The Broad Institute Genomics Platform"/>
            <consortium name="The Broad Institute Genome Sequencing Center for Infectious Disease"/>
            <person name="Wu L."/>
            <person name="Ma J."/>
        </authorList>
    </citation>
    <scope>NUCLEOTIDE SEQUENCE [LARGE SCALE GENOMIC DNA]</scope>
    <source>
        <strain evidence="2 3">JCM 3272</strain>
    </source>
</reference>
<accession>A0ABN3HB14</accession>
<keyword evidence="1" id="KW-0812">Transmembrane</keyword>
<evidence type="ECO:0000313" key="3">
    <source>
        <dbReference type="Proteomes" id="UP001501444"/>
    </source>
</evidence>
<evidence type="ECO:0000313" key="2">
    <source>
        <dbReference type="EMBL" id="GAA2374575.1"/>
    </source>
</evidence>
<sequence length="261" mass="27562">MTAAATFGAVKRLFSLVHVRTPILGVLGGCLAIAVAIGAQLVAWDSDPATIWGAAVGVPLAALAVVLPVVVWASQPRLHLDDLDRMLAGQAWAHWRYDEADWRAANEAEARRDRRSAHGAAWMALVVGLVILGAGLLGVPGLVSVGAMITGLYLVLIAVVAVAGTGPAARRATTGEIFVSPLGVYRRPGGYVMLFAVGVGLVAVELVEGDVLVIRFIVQVVNRFGTRRLETAAEVAVPRGHEAEARALVERFRTEVLAETR</sequence>
<dbReference type="Proteomes" id="UP001501444">
    <property type="component" value="Unassembled WGS sequence"/>
</dbReference>
<feature type="transmembrane region" description="Helical" evidence="1">
    <location>
        <begin position="145"/>
        <end position="169"/>
    </location>
</feature>
<keyword evidence="3" id="KW-1185">Reference proteome</keyword>
<dbReference type="EMBL" id="BAAARV010000075">
    <property type="protein sequence ID" value="GAA2374575.1"/>
    <property type="molecule type" value="Genomic_DNA"/>
</dbReference>
<comment type="caution">
    <text evidence="2">The sequence shown here is derived from an EMBL/GenBank/DDBJ whole genome shotgun (WGS) entry which is preliminary data.</text>
</comment>
<feature type="transmembrane region" description="Helical" evidence="1">
    <location>
        <begin position="21"/>
        <end position="43"/>
    </location>
</feature>
<proteinExistence type="predicted"/>
<protein>
    <recommendedName>
        <fullName evidence="4">Integral membrane protein</fullName>
    </recommendedName>
</protein>
<feature type="transmembrane region" description="Helical" evidence="1">
    <location>
        <begin position="49"/>
        <end position="73"/>
    </location>
</feature>
<feature type="transmembrane region" description="Helical" evidence="1">
    <location>
        <begin position="120"/>
        <end position="139"/>
    </location>
</feature>
<evidence type="ECO:0008006" key="4">
    <source>
        <dbReference type="Google" id="ProtNLM"/>
    </source>
</evidence>
<evidence type="ECO:0000256" key="1">
    <source>
        <dbReference type="SAM" id="Phobius"/>
    </source>
</evidence>
<feature type="transmembrane region" description="Helical" evidence="1">
    <location>
        <begin position="190"/>
        <end position="218"/>
    </location>
</feature>